<organism evidence="3">
    <name type="scientific">Tolypothrix bouteillei VB521301</name>
    <dbReference type="NCBI Taxonomy" id="1479485"/>
    <lineage>
        <taxon>Bacteria</taxon>
        <taxon>Bacillati</taxon>
        <taxon>Cyanobacteriota</taxon>
        <taxon>Cyanophyceae</taxon>
        <taxon>Nostocales</taxon>
        <taxon>Tolypothrichaceae</taxon>
        <taxon>Tolypothrix</taxon>
    </lineage>
</organism>
<comment type="caution">
    <text evidence="3">The sequence shown here is derived from an EMBL/GenBank/DDBJ whole genome shotgun (WGS) entry which is preliminary data.</text>
</comment>
<dbReference type="RefSeq" id="WP_038080603.1">
    <property type="nucleotide sequence ID" value="NZ_JHEG04000001.1"/>
</dbReference>
<dbReference type="STRING" id="1479485.DA73_0205525"/>
<keyword evidence="1" id="KW-0472">Membrane</keyword>
<dbReference type="EMBL" id="JHEG04000001">
    <property type="protein sequence ID" value="KAF3888158.1"/>
    <property type="molecule type" value="Genomic_DNA"/>
</dbReference>
<dbReference type="AlphaFoldDB" id="A0A0C1NDQ6"/>
<keyword evidence="4" id="KW-1185">Reference proteome</keyword>
<dbReference type="OrthoDB" id="582955at2"/>
<evidence type="ECO:0000313" key="4">
    <source>
        <dbReference type="Proteomes" id="UP000029738"/>
    </source>
</evidence>
<keyword evidence="1" id="KW-1133">Transmembrane helix</keyword>
<feature type="transmembrane region" description="Helical" evidence="1">
    <location>
        <begin position="57"/>
        <end position="76"/>
    </location>
</feature>
<evidence type="ECO:0000313" key="3">
    <source>
        <dbReference type="EMBL" id="KIE12927.1"/>
    </source>
</evidence>
<feature type="transmembrane region" description="Helical" evidence="1">
    <location>
        <begin position="82"/>
        <end position="100"/>
    </location>
</feature>
<gene>
    <name evidence="3" type="ORF">DA73_0205525</name>
    <name evidence="2" type="ORF">DA73_0400023695</name>
</gene>
<protein>
    <submittedName>
        <fullName evidence="2">DUF1772 domain-containing protein</fullName>
    </submittedName>
</protein>
<dbReference type="EMBL" id="JHEG02000019">
    <property type="protein sequence ID" value="KIE12927.1"/>
    <property type="molecule type" value="Genomic_DNA"/>
</dbReference>
<reference evidence="3" key="1">
    <citation type="journal article" date="2015" name="Genome Announc.">
        <title>Draft Genome Sequence of Tolypothrix boutellei Strain VB521301.</title>
        <authorList>
            <person name="Chandrababunaidu M.M."/>
            <person name="Singh D."/>
            <person name="Sen D."/>
            <person name="Bhan S."/>
            <person name="Das S."/>
            <person name="Gupta A."/>
            <person name="Adhikary S.P."/>
            <person name="Tripathy S."/>
        </authorList>
    </citation>
    <scope>NUCLEOTIDE SEQUENCE</scope>
    <source>
        <strain evidence="3">VB521301</strain>
    </source>
</reference>
<keyword evidence="1" id="KW-0812">Transmembrane</keyword>
<evidence type="ECO:0000256" key="1">
    <source>
        <dbReference type="SAM" id="Phobius"/>
    </source>
</evidence>
<dbReference type="Proteomes" id="UP000029738">
    <property type="component" value="Unassembled WGS sequence"/>
</dbReference>
<feature type="transmembrane region" description="Helical" evidence="1">
    <location>
        <begin position="6"/>
        <end position="27"/>
    </location>
</feature>
<reference evidence="2" key="2">
    <citation type="submission" date="2019-11" db="EMBL/GenBank/DDBJ databases">
        <title>Improved Assembly of Tolypothrix boutellei genome.</title>
        <authorList>
            <person name="Sarangi A.N."/>
            <person name="Mukherjee M."/>
            <person name="Ghosh S."/>
            <person name="Singh D."/>
            <person name="Das A."/>
            <person name="Kant S."/>
            <person name="Prusty A."/>
            <person name="Tripathy S."/>
        </authorList>
    </citation>
    <scope>NUCLEOTIDE SEQUENCE</scope>
    <source>
        <strain evidence="2">VB521301</strain>
    </source>
</reference>
<accession>A0A0C1NDQ6</accession>
<feature type="transmembrane region" description="Helical" evidence="1">
    <location>
        <begin position="132"/>
        <end position="152"/>
    </location>
</feature>
<evidence type="ECO:0000313" key="2">
    <source>
        <dbReference type="EMBL" id="KAF3888158.1"/>
    </source>
</evidence>
<sequence>MLVNALLILSLLSAGVVYGVDVFFAVIGRPALAASHDGAIANVIGNLHKIADTRMPVFGILGMLATLSFAIVTKIGTSPSSLALIALAGLLIQLSLYLTVAKPVNQKMKEALELGKVPEDIRALQNRWDSAIVGRALAMTLAIGCLSLAGVLI</sequence>
<name>A0A0C1NDQ6_9CYAN</name>
<proteinExistence type="predicted"/>